<reference evidence="2" key="1">
    <citation type="journal article" date="2023" name="Front. Plant Sci.">
        <title>Chromosomal-level genome assembly of Melastoma candidum provides insights into trichome evolution.</title>
        <authorList>
            <person name="Zhong Y."/>
            <person name="Wu W."/>
            <person name="Sun C."/>
            <person name="Zou P."/>
            <person name="Liu Y."/>
            <person name="Dai S."/>
            <person name="Zhou R."/>
        </authorList>
    </citation>
    <scope>NUCLEOTIDE SEQUENCE [LARGE SCALE GENOMIC DNA]</scope>
</reference>
<evidence type="ECO:0000313" key="1">
    <source>
        <dbReference type="EMBL" id="KAI4375002.1"/>
    </source>
</evidence>
<sequence length="1463" mass="163043">MASSWSMTGAFSRLCGGEDDSASSCNYAILVDAVNLVFICCFYLSWVVTSLRRCNIVRNQKKDPVHTFVSFSCALTSISYCGVAAWNLIDRADIPRDPLSICFYIFRGMIWMSTSISLHVIEVKEIRTLLTTWWVVFCSLATAVNVKALSGGLAVNIFDMITWPINFALLFCAYKSRDLLVPRWPADLHEPLLSARMKDSRSDLHNACFFSRLIFSWVNPLLRRGYSGLLELNDIPPVVSKDESVVAFQRFSQAWESLLRDECSNTKGNLVINAVAKTFFKENIVIGFFALLKTVSVVLSPLLLQRFVKYCSRQEENANEGLKIIGSLVLLKLVQSFSHRHWQFESRRSGMRIRSALMAATYQKQLKLSSPARQRHSTGEIVNFISVDAYRMVEFPRWFHYFWSLLLQLLSAVVILWTVVGVGALPGTIPLLVFGFLNFPLAKTLQKCQSCLMKAKDDRLRLTSEILNNMKIIKIQSWEAKFKEMIQSRRDTEIKWLTVDMFTKPYGTLLYWLSPTVVTSIVFLGCIVLGSVPLDAGTIFTILASLRNMAEPVKVIPDALTYMIQTKVSFDRINRFLLEDETGIDKTFRLAYPELSRSIHLEIVCGDFAWDPESARLTLAGITFDAKNGEKIAVCGPVGSGKSTLLCALLGEIPKTSGTVNVFGSVAYVSQTSWIQSGTIRDSILFGKPMEETRYEMAVRSCALDKDISGFEYGDLTEIGQRGINLSGGQKQRIQLARAVYNDADIYLLDDPFSAVDPETATILFNECIMGALQEKLVILVTHQVGILSEVDRILVMEDGKIVQSGSYEGLLSTGTTFEKLVDAHEDALAAVGTSGLTEECMPKVAFISREEAHTPNNLANDRNEVPNFEKGVPGRQLTAQEEMETGDIGWKPFCDYLLVSKASTLLISATLTHCVFIALQAASAYWLALAIQHPEITDGVLIGVYAAISSLSAAFVYLRSYLGAHMGIRASKAFFSRFTGALFKAPILFYDSTPVGRIFARASSDMSTLDSDIPFAIIFVMCGITELLGTIFIMASVTWRVLIIAMIVTGALKYIQSYYFVTARQLTRINGTTKAPVMDLAVETSLGLTSIRAFDKAEDFFRKFLKIIDEDSKLSFYSYAAMEWLNLRVEILQSLTFFAATMLIILLPRGSIPPGLVGLSFTYALTLSQSQIFLTQWYCQLSNFIISVERIRQYMQVAPEPAAIMDDHRPPESWPEKGRIELHELQIRYRPNTPLVLNGITCTICEGSKVGVVGRTGSGKTTLISALFRLVEPAGGRICIDGLDITTIGLKDLRMKLSVIPQEPTLFQGSVRTNMDPLGLYSDSEIWNALEKCQLKATISSLPNLLDSSVSNEGENWSVGQQQLFCLGRVLLQQNRILVLDEATASVDSATDALVQRIIRQEFAECTVITVAHRVPTVVDSDMVMVLSYGSLIEYEQPLKLMGTDSYFSKPIAEYWTSNKNS</sequence>
<dbReference type="Proteomes" id="UP001057402">
    <property type="component" value="Chromosome 4"/>
</dbReference>
<accession>A0ACB9R967</accession>
<keyword evidence="2" id="KW-1185">Reference proteome</keyword>
<comment type="caution">
    <text evidence="1">The sequence shown here is derived from an EMBL/GenBank/DDBJ whole genome shotgun (WGS) entry which is preliminary data.</text>
</comment>
<protein>
    <submittedName>
        <fullName evidence="1">Uncharacterized protein</fullName>
    </submittedName>
</protein>
<gene>
    <name evidence="1" type="ORF">MLD38_012926</name>
</gene>
<proteinExistence type="predicted"/>
<organism evidence="1 2">
    <name type="scientific">Melastoma candidum</name>
    <dbReference type="NCBI Taxonomy" id="119954"/>
    <lineage>
        <taxon>Eukaryota</taxon>
        <taxon>Viridiplantae</taxon>
        <taxon>Streptophyta</taxon>
        <taxon>Embryophyta</taxon>
        <taxon>Tracheophyta</taxon>
        <taxon>Spermatophyta</taxon>
        <taxon>Magnoliopsida</taxon>
        <taxon>eudicotyledons</taxon>
        <taxon>Gunneridae</taxon>
        <taxon>Pentapetalae</taxon>
        <taxon>rosids</taxon>
        <taxon>malvids</taxon>
        <taxon>Myrtales</taxon>
        <taxon>Melastomataceae</taxon>
        <taxon>Melastomatoideae</taxon>
        <taxon>Melastomateae</taxon>
        <taxon>Melastoma</taxon>
    </lineage>
</organism>
<evidence type="ECO:0000313" key="2">
    <source>
        <dbReference type="Proteomes" id="UP001057402"/>
    </source>
</evidence>
<name>A0ACB9R967_9MYRT</name>
<dbReference type="EMBL" id="CM042883">
    <property type="protein sequence ID" value="KAI4375002.1"/>
    <property type="molecule type" value="Genomic_DNA"/>
</dbReference>